<dbReference type="InterPro" id="IPR043502">
    <property type="entry name" value="DNA/RNA_pol_sf"/>
</dbReference>
<dbReference type="PANTHER" id="PTHR10133">
    <property type="entry name" value="DNA POLYMERASE I"/>
    <property type="match status" value="1"/>
</dbReference>
<dbReference type="GO" id="GO:0003887">
    <property type="term" value="F:DNA-directed DNA polymerase activity"/>
    <property type="evidence" value="ECO:0007669"/>
    <property type="project" value="UniProtKB-EC"/>
</dbReference>
<feature type="domain" description="DNA-directed DNA polymerase family A palm" evidence="4">
    <location>
        <begin position="375"/>
        <end position="618"/>
    </location>
</feature>
<dbReference type="KEGG" id="lhb:D1010_06525"/>
<dbReference type="InterPro" id="IPR001098">
    <property type="entry name" value="DNA-dir_DNA_pol_A_palm_dom"/>
</dbReference>
<accession>A0A5P8M3K5</accession>
<comment type="catalytic activity">
    <reaction evidence="3">
        <text>DNA(n) + a 2'-deoxyribonucleoside 5'-triphosphate = DNA(n+1) + diphosphate</text>
        <dbReference type="Rhea" id="RHEA:22508"/>
        <dbReference type="Rhea" id="RHEA-COMP:17339"/>
        <dbReference type="Rhea" id="RHEA-COMP:17340"/>
        <dbReference type="ChEBI" id="CHEBI:33019"/>
        <dbReference type="ChEBI" id="CHEBI:61560"/>
        <dbReference type="ChEBI" id="CHEBI:173112"/>
        <dbReference type="EC" id="2.7.7.7"/>
    </reaction>
</comment>
<dbReference type="Gene3D" id="1.10.150.20">
    <property type="entry name" value="5' to 3' exonuclease, C-terminal subdomain"/>
    <property type="match status" value="1"/>
</dbReference>
<dbReference type="EMBL" id="CP045143">
    <property type="protein sequence ID" value="QFR23088.1"/>
    <property type="molecule type" value="Genomic_DNA"/>
</dbReference>
<sequence>MTRLLCDIETYSAADLPSVGVYRYTDDPSFEIILLSYKLDDADVEAVDLTEQSMPEWFLAALTDAKYVKEAWNAQFERVSFTRILRRLKRLEPDEWLDPSQWRDTMVQAMELGLPASLKQAANYLGVDQVKDPRGVRLIRYFSTPTKPTVKQPESKRNMPADTPEDWELYKSYNAQDVRTEAAISDKLAAIKMHAHEWELWAMDQRINDRGVAVDVPLADGAISIMEHANKVNMAHLKTVTGLDNPNSLMQLKQWLQDQGTPMEKLGKALVQEVLDSGKLPPMVANALETRLKLSNSSTKKYLMMEDARCADGKVHGLLQFYGASRTGRWAGRMLQVQNLPKNYLPDLDLARSLVKAQDAEAIDLLYGDVPDVLKQLIRTGLIASPGHRLVVCDFSAIEARVIAWYAGEEWTLDAFRTHGKIYEATASQMFGIPMDKIDKQTRQKGKVATLALGYQGSVGALKAMGALNMGLTEDELPELVDKWRSANKHIVRFWYDCQKAVETVLSGGGVVRLQKGLMFYKRKGFLFIKLPSGRRLAYAKPRLEQQPDGRSRITYDGQGDKVGFMRLDTYGGKIVENIVQATARDLLADAMLRLEAGGYPVIMHIHDEAVADVPDGFGSVAEMRDIMCQAEPWAEGLPLDAAGFESPYYMKD</sequence>
<evidence type="ECO:0000256" key="1">
    <source>
        <dbReference type="ARBA" id="ARBA00012417"/>
    </source>
</evidence>
<reference evidence="5 6" key="1">
    <citation type="submission" date="2019-10" db="EMBL/GenBank/DDBJ databases">
        <title>The completed genome of Lactobacillus harbinensis M1.</title>
        <authorList>
            <person name="Zheng Y."/>
        </authorList>
    </citation>
    <scope>NUCLEOTIDE SEQUENCE [LARGE SCALE GENOMIC DNA]</scope>
    <source>
        <strain evidence="5 6">M1</strain>
    </source>
</reference>
<dbReference type="GO" id="GO:0006261">
    <property type="term" value="P:DNA-templated DNA replication"/>
    <property type="evidence" value="ECO:0007669"/>
    <property type="project" value="InterPro"/>
</dbReference>
<keyword evidence="2" id="KW-0235">DNA replication</keyword>
<dbReference type="PANTHER" id="PTHR10133:SF27">
    <property type="entry name" value="DNA POLYMERASE NU"/>
    <property type="match status" value="1"/>
</dbReference>
<organism evidence="5 6">
    <name type="scientific">Schleiferilactobacillus harbinensis</name>
    <dbReference type="NCBI Taxonomy" id="304207"/>
    <lineage>
        <taxon>Bacteria</taxon>
        <taxon>Bacillati</taxon>
        <taxon>Bacillota</taxon>
        <taxon>Bacilli</taxon>
        <taxon>Lactobacillales</taxon>
        <taxon>Lactobacillaceae</taxon>
        <taxon>Schleiferilactobacillus</taxon>
    </lineage>
</organism>
<dbReference type="GO" id="GO:0006302">
    <property type="term" value="P:double-strand break repair"/>
    <property type="evidence" value="ECO:0007669"/>
    <property type="project" value="TreeGrafter"/>
</dbReference>
<evidence type="ECO:0000313" key="6">
    <source>
        <dbReference type="Proteomes" id="UP000326779"/>
    </source>
</evidence>
<evidence type="ECO:0000256" key="2">
    <source>
        <dbReference type="ARBA" id="ARBA00022705"/>
    </source>
</evidence>
<dbReference type="Proteomes" id="UP000326779">
    <property type="component" value="Chromosome"/>
</dbReference>
<dbReference type="GO" id="GO:0003677">
    <property type="term" value="F:DNA binding"/>
    <property type="evidence" value="ECO:0007669"/>
    <property type="project" value="InterPro"/>
</dbReference>
<dbReference type="SUPFAM" id="SSF56672">
    <property type="entry name" value="DNA/RNA polymerases"/>
    <property type="match status" value="1"/>
</dbReference>
<dbReference type="RefSeq" id="WP_152260514.1">
    <property type="nucleotide sequence ID" value="NZ_CP045143.1"/>
</dbReference>
<dbReference type="AlphaFoldDB" id="A0A5P8M3K5"/>
<dbReference type="SMART" id="SM00482">
    <property type="entry name" value="POLAc"/>
    <property type="match status" value="1"/>
</dbReference>
<dbReference type="Pfam" id="PF00476">
    <property type="entry name" value="DNA_pol_A"/>
    <property type="match status" value="1"/>
</dbReference>
<dbReference type="InterPro" id="IPR002298">
    <property type="entry name" value="DNA_polymerase_A"/>
</dbReference>
<evidence type="ECO:0000256" key="3">
    <source>
        <dbReference type="ARBA" id="ARBA00049244"/>
    </source>
</evidence>
<proteinExistence type="predicted"/>
<dbReference type="CDD" id="cd08642">
    <property type="entry name" value="DNA_pol_A_pol_I_A"/>
    <property type="match status" value="1"/>
</dbReference>
<evidence type="ECO:0000313" key="5">
    <source>
        <dbReference type="EMBL" id="QFR23088.1"/>
    </source>
</evidence>
<evidence type="ECO:0000259" key="4">
    <source>
        <dbReference type="SMART" id="SM00482"/>
    </source>
</evidence>
<gene>
    <name evidence="5" type="ORF">D1010_06525</name>
</gene>
<protein>
    <recommendedName>
        <fullName evidence="1">DNA-directed DNA polymerase</fullName>
        <ecNumber evidence="1">2.7.7.7</ecNumber>
    </recommendedName>
</protein>
<dbReference type="EC" id="2.7.7.7" evidence="1"/>
<name>A0A5P8M3K5_9LACO</name>